<organism evidence="2">
    <name type="scientific">Schistocephalus solidus</name>
    <name type="common">Tapeworm</name>
    <dbReference type="NCBI Taxonomy" id="70667"/>
    <lineage>
        <taxon>Eukaryota</taxon>
        <taxon>Metazoa</taxon>
        <taxon>Spiralia</taxon>
        <taxon>Lophotrochozoa</taxon>
        <taxon>Platyhelminthes</taxon>
        <taxon>Cestoda</taxon>
        <taxon>Eucestoda</taxon>
        <taxon>Diphyllobothriidea</taxon>
        <taxon>Diphyllobothriidae</taxon>
        <taxon>Schistocephalus</taxon>
    </lineage>
</organism>
<protein>
    <submittedName>
        <fullName evidence="2">AIG1-type G domain-containing protein</fullName>
    </submittedName>
</protein>
<evidence type="ECO:0000313" key="2">
    <source>
        <dbReference type="WBParaSite" id="SSLN_0000441301-mRNA-1"/>
    </source>
</evidence>
<dbReference type="AlphaFoldDB" id="A0A183SJ68"/>
<feature type="compositionally biased region" description="Polar residues" evidence="1">
    <location>
        <begin position="1"/>
        <end position="14"/>
    </location>
</feature>
<reference evidence="2" key="1">
    <citation type="submission" date="2016-06" db="UniProtKB">
        <authorList>
            <consortium name="WormBaseParasite"/>
        </authorList>
    </citation>
    <scope>IDENTIFICATION</scope>
</reference>
<accession>A0A183SJ68</accession>
<evidence type="ECO:0000256" key="1">
    <source>
        <dbReference type="SAM" id="MobiDB-lite"/>
    </source>
</evidence>
<name>A0A183SJ68_SCHSO</name>
<dbReference type="Gene3D" id="3.40.630.60">
    <property type="match status" value="1"/>
</dbReference>
<feature type="region of interest" description="Disordered" evidence="1">
    <location>
        <begin position="1"/>
        <end position="23"/>
    </location>
</feature>
<sequence length="177" mass="19347">LADSLQSSTDSLSGGDSWKNLASGRTRETDLDITKKGLPTPPNNVDVISASRLDSSDAVATIRHREATRKASRWLVVHVRGTTTVVIFLPRQLSTPKSSGLSKSTLTSCMEWLETMGMSQILVAVNKTALGEHPLDSSVYKSLLFLGFSALPPWTVAEQLPYLGETFSWLFTDLFDC</sequence>
<proteinExistence type="predicted"/>
<dbReference type="WBParaSite" id="SSLN_0000441301-mRNA-1">
    <property type="protein sequence ID" value="SSLN_0000441301-mRNA-1"/>
    <property type="gene ID" value="SSLN_0000441301"/>
</dbReference>
<dbReference type="InterPro" id="IPR038581">
    <property type="entry name" value="ODC_AZ_sf"/>
</dbReference>